<feature type="region of interest" description="Disordered" evidence="1">
    <location>
        <begin position="287"/>
        <end position="375"/>
    </location>
</feature>
<keyword evidence="5" id="KW-1185">Reference proteome</keyword>
<reference evidence="5" key="1">
    <citation type="journal article" date="2015" name="Genome Announc.">
        <title>Draft genome sequence of the fungus Penicillium brasilianum MG11.</title>
        <authorList>
            <person name="Horn F."/>
            <person name="Linde J."/>
            <person name="Mattern D.J."/>
            <person name="Walther G."/>
            <person name="Guthke R."/>
            <person name="Brakhage A.A."/>
            <person name="Valiante V."/>
        </authorList>
    </citation>
    <scope>NUCLEOTIDE SEQUENCE [LARGE SCALE GENOMIC DNA]</scope>
    <source>
        <strain evidence="5">MG11</strain>
    </source>
</reference>
<dbReference type="PROSITE" id="PS51977">
    <property type="entry name" value="WGR"/>
    <property type="match status" value="1"/>
</dbReference>
<dbReference type="EMBL" id="CDHK01000003">
    <property type="protein sequence ID" value="CEO59452.1"/>
    <property type="molecule type" value="Genomic_DNA"/>
</dbReference>
<dbReference type="AlphaFoldDB" id="A0A0F7VIR5"/>
<feature type="compositionally biased region" description="Basic and acidic residues" evidence="1">
    <location>
        <begin position="359"/>
        <end position="375"/>
    </location>
</feature>
<organism evidence="4 5">
    <name type="scientific">Penicillium brasilianum</name>
    <dbReference type="NCBI Taxonomy" id="104259"/>
    <lineage>
        <taxon>Eukaryota</taxon>
        <taxon>Fungi</taxon>
        <taxon>Dikarya</taxon>
        <taxon>Ascomycota</taxon>
        <taxon>Pezizomycotina</taxon>
        <taxon>Eurotiomycetes</taxon>
        <taxon>Eurotiomycetidae</taxon>
        <taxon>Eurotiales</taxon>
        <taxon>Aspergillaceae</taxon>
        <taxon>Penicillium</taxon>
    </lineage>
</organism>
<dbReference type="InterPro" id="IPR008893">
    <property type="entry name" value="WGR_domain"/>
</dbReference>
<dbReference type="Pfam" id="PF00533">
    <property type="entry name" value="BRCT"/>
    <property type="match status" value="1"/>
</dbReference>
<evidence type="ECO:0000313" key="4">
    <source>
        <dbReference type="EMBL" id="CEO59452.1"/>
    </source>
</evidence>
<sequence>MPSPSKKNAKAPKTGKAFRRIRAAMVGDFHQGNLVPQWVRRNGGEFHDKVSDKVTHLIASEEAYEQNAEEVQKAKALGKIKIVSRDWLTASLHANPIRPVPDRPFLLENLIKPAKKKSENRIGMDKKTDSGTKSGIRLNDPFVQKKSPKGSKNMTPPKKVIFRDPQTGAAWDAVLVREGKTARLRDKYRLAIFEDSSQPSTYSTWAKYSRVGISRVEELAPLKSDVATAVDAFKQFFKAETGKDWEDKDDAKLPYPKTDSQGNVLPPHEGWYFYKSQDNMFTSYLMQAGPSGGGTRSTKAVDHRDAPVGPETGTSQTEVVVAEVTAQPEEGSGNNADVDSDKPTADACEPAKSGTTVDTDTKPESELQKGLDEQK</sequence>
<gene>
    <name evidence="4" type="ORF">PMG11_04127</name>
</gene>
<evidence type="ECO:0000256" key="1">
    <source>
        <dbReference type="SAM" id="MobiDB-lite"/>
    </source>
</evidence>
<dbReference type="PROSITE" id="PS50172">
    <property type="entry name" value="BRCT"/>
    <property type="match status" value="1"/>
</dbReference>
<dbReference type="InterPro" id="IPR036420">
    <property type="entry name" value="BRCT_dom_sf"/>
</dbReference>
<feature type="compositionally biased region" description="Basic and acidic residues" evidence="1">
    <location>
        <begin position="117"/>
        <end position="130"/>
    </location>
</feature>
<accession>A0A0F7VIR5</accession>
<proteinExistence type="predicted"/>
<protein>
    <submittedName>
        <fullName evidence="4">Uncharacterized protein</fullName>
    </submittedName>
</protein>
<dbReference type="Gene3D" id="3.40.50.10190">
    <property type="entry name" value="BRCT domain"/>
    <property type="match status" value="1"/>
</dbReference>
<feature type="domain" description="BRCT" evidence="2">
    <location>
        <begin position="13"/>
        <end position="105"/>
    </location>
</feature>
<dbReference type="InterPro" id="IPR036930">
    <property type="entry name" value="WGR_dom_sf"/>
</dbReference>
<dbReference type="SUPFAM" id="SSF142921">
    <property type="entry name" value="WGR domain-like"/>
    <property type="match status" value="1"/>
</dbReference>
<dbReference type="Proteomes" id="UP000042958">
    <property type="component" value="Unassembled WGS sequence"/>
</dbReference>
<dbReference type="InterPro" id="IPR001357">
    <property type="entry name" value="BRCT_dom"/>
</dbReference>
<evidence type="ECO:0000259" key="3">
    <source>
        <dbReference type="PROSITE" id="PS51977"/>
    </source>
</evidence>
<evidence type="ECO:0000259" key="2">
    <source>
        <dbReference type="PROSITE" id="PS50172"/>
    </source>
</evidence>
<dbReference type="SUPFAM" id="SSF52113">
    <property type="entry name" value="BRCT domain"/>
    <property type="match status" value="1"/>
</dbReference>
<feature type="region of interest" description="Disordered" evidence="1">
    <location>
        <begin position="117"/>
        <end position="160"/>
    </location>
</feature>
<dbReference type="STRING" id="104259.A0A0F7VIR5"/>
<dbReference type="OrthoDB" id="342264at2759"/>
<name>A0A0F7VIR5_PENBI</name>
<feature type="domain" description="WGR" evidence="3">
    <location>
        <begin position="158"/>
        <end position="259"/>
    </location>
</feature>
<dbReference type="CDD" id="cd00027">
    <property type="entry name" value="BRCT"/>
    <property type="match status" value="1"/>
</dbReference>
<evidence type="ECO:0000313" key="5">
    <source>
        <dbReference type="Proteomes" id="UP000042958"/>
    </source>
</evidence>